<gene>
    <name evidence="2" type="ORF">IGS67_00815</name>
</gene>
<accession>A0ABR9DLM6</accession>
<organism evidence="2 3">
    <name type="scientific">Flavimobilis rhizosphaerae</name>
    <dbReference type="NCBI Taxonomy" id="2775421"/>
    <lineage>
        <taxon>Bacteria</taxon>
        <taxon>Bacillati</taxon>
        <taxon>Actinomycetota</taxon>
        <taxon>Actinomycetes</taxon>
        <taxon>Micrococcales</taxon>
        <taxon>Jonesiaceae</taxon>
        <taxon>Flavimobilis</taxon>
    </lineage>
</organism>
<keyword evidence="1" id="KW-0812">Transmembrane</keyword>
<evidence type="ECO:0000256" key="1">
    <source>
        <dbReference type="SAM" id="Phobius"/>
    </source>
</evidence>
<evidence type="ECO:0000313" key="3">
    <source>
        <dbReference type="Proteomes" id="UP000642107"/>
    </source>
</evidence>
<protein>
    <submittedName>
        <fullName evidence="2">Uncharacterized protein</fullName>
    </submittedName>
</protein>
<comment type="caution">
    <text evidence="2">The sequence shown here is derived from an EMBL/GenBank/DDBJ whole genome shotgun (WGS) entry which is preliminary data.</text>
</comment>
<sequence>MTHDDHRDLSGLLRGIADDAAHAPRARSLEDMAATARTHGLAARRRRTAARSLVAAASVALVAVGGVLVAQNIGGSDGTPPPATNTDLPAACGTTFTPPKGSIEGLDLVLSTATPPLTARSLADLPHVVAVLHEGAAEKSLTLGSTGYVSYTVVQDGKIVALPGAMPEPFTQAELTAGGDPSEAFQRTASVACDPSGTLPAGTYQVWATVDGTLVGDASRQVDVVGGPWDVTIDALGLTMGTQVFACGESLSDDDSRSLGGEYRTEIIGPERPVTPAPVLPDLLRIDPAITDGSTHARTVTGVWTYLTRDGKIVSAHKTEGTELMAWFGPEDATDIMPGTSRIVDGLRVGGSATACDSSGLLPAGDYQASVILEFTSIGPDDLPTRTITASNTVDLMLGDPTDAPSQGSTMLACGDPTAEITSSTVAGGDTVTLTLDGTATRVPAGEVGDGAMRAQIRHAKGSTAWYTGDAAEVYLLRDETVVAASRTRQGSDKWHTGELPASILPKYPERDALVADIPTTDCDGTALPDGTYTLLVVVPVTQLDGTTETATEIISVRQDLTIGGGPELPTKDASATFPACGAEVPGFQGDSLEVSGTPEKTTVGLDNAHGGEMTVTNIGDTRLAGSFPGVVGGVLTRNGIVVGQIPDNSNDTPTSGYDLARGDSTDLTWNTDLRSCSTGEHVGAGTYEVWATATLTGTDGTKESATGKVATVTVNPERVTD</sequence>
<keyword evidence="1" id="KW-1133">Transmembrane helix</keyword>
<proteinExistence type="predicted"/>
<dbReference type="Proteomes" id="UP000642107">
    <property type="component" value="Unassembled WGS sequence"/>
</dbReference>
<evidence type="ECO:0000313" key="2">
    <source>
        <dbReference type="EMBL" id="MBD9698041.1"/>
    </source>
</evidence>
<reference evidence="2 3" key="1">
    <citation type="submission" date="2020-09" db="EMBL/GenBank/DDBJ databases">
        <title>Flavimobilis rhizosphaerae sp. nov., isolated from rhizosphere soil of Spartina alterniflora.</title>
        <authorList>
            <person name="Hanqin C."/>
        </authorList>
    </citation>
    <scope>NUCLEOTIDE SEQUENCE [LARGE SCALE GENOMIC DNA]</scope>
    <source>
        <strain evidence="2 3">GY 10621</strain>
    </source>
</reference>
<feature type="transmembrane region" description="Helical" evidence="1">
    <location>
        <begin position="53"/>
        <end position="73"/>
    </location>
</feature>
<dbReference type="EMBL" id="JACZDF010000001">
    <property type="protein sequence ID" value="MBD9698041.1"/>
    <property type="molecule type" value="Genomic_DNA"/>
</dbReference>
<keyword evidence="3" id="KW-1185">Reference proteome</keyword>
<dbReference type="RefSeq" id="WP_192276841.1">
    <property type="nucleotide sequence ID" value="NZ_JACZDF010000001.1"/>
</dbReference>
<name>A0ABR9DLM6_9MICO</name>
<keyword evidence="1" id="KW-0472">Membrane</keyword>